<dbReference type="GO" id="GO:0010411">
    <property type="term" value="P:xyloglucan metabolic process"/>
    <property type="evidence" value="ECO:0007669"/>
    <property type="project" value="TreeGrafter"/>
</dbReference>
<dbReference type="OrthoDB" id="9757809at2"/>
<accession>A0A6N6RMK0</accession>
<organism evidence="4 5">
    <name type="scientific">Phaeocystidibacter luteus</name>
    <dbReference type="NCBI Taxonomy" id="911197"/>
    <lineage>
        <taxon>Bacteria</taxon>
        <taxon>Pseudomonadati</taxon>
        <taxon>Bacteroidota</taxon>
        <taxon>Flavobacteriia</taxon>
        <taxon>Flavobacteriales</taxon>
        <taxon>Phaeocystidibacteraceae</taxon>
        <taxon>Phaeocystidibacter</taxon>
    </lineage>
</organism>
<dbReference type="InterPro" id="IPR031778">
    <property type="entry name" value="Sortilin_N"/>
</dbReference>
<dbReference type="PANTHER" id="PTHR43739:SF5">
    <property type="entry name" value="EXO-ALPHA-SIALIDASE"/>
    <property type="match status" value="1"/>
</dbReference>
<protein>
    <submittedName>
        <fullName evidence="4">Glycosyl hydrolase</fullName>
    </submittedName>
</protein>
<dbReference type="InterPro" id="IPR015943">
    <property type="entry name" value="WD40/YVTN_repeat-like_dom_sf"/>
</dbReference>
<reference evidence="4 5" key="1">
    <citation type="submission" date="2019-09" db="EMBL/GenBank/DDBJ databases">
        <title>Genomes of family Cryomorphaceae.</title>
        <authorList>
            <person name="Bowman J.P."/>
        </authorList>
    </citation>
    <scope>NUCLEOTIDE SEQUENCE [LARGE SCALE GENOMIC DNA]</scope>
    <source>
        <strain evidence="4 5">LMG 25704</strain>
    </source>
</reference>
<dbReference type="SUPFAM" id="SSF50939">
    <property type="entry name" value="Sialidases"/>
    <property type="match status" value="2"/>
</dbReference>
<evidence type="ECO:0000313" key="5">
    <source>
        <dbReference type="Proteomes" id="UP000468650"/>
    </source>
</evidence>
<keyword evidence="1" id="KW-0677">Repeat</keyword>
<dbReference type="EMBL" id="WBVO01000001">
    <property type="protein sequence ID" value="KAB2814793.1"/>
    <property type="molecule type" value="Genomic_DNA"/>
</dbReference>
<gene>
    <name evidence="4" type="ORF">F8C67_03330</name>
</gene>
<keyword evidence="2" id="KW-0732">Signal</keyword>
<dbReference type="RefSeq" id="WP_151666371.1">
    <property type="nucleotide sequence ID" value="NZ_WBVO01000001.1"/>
</dbReference>
<evidence type="ECO:0000259" key="3">
    <source>
        <dbReference type="Pfam" id="PF15902"/>
    </source>
</evidence>
<keyword evidence="5" id="KW-1185">Reference proteome</keyword>
<dbReference type="Pfam" id="PF15902">
    <property type="entry name" value="Sortilin-Vps10"/>
    <property type="match status" value="1"/>
</dbReference>
<dbReference type="PANTHER" id="PTHR43739">
    <property type="entry name" value="XYLOGLUCANASE (EUROFUNG)"/>
    <property type="match status" value="1"/>
</dbReference>
<dbReference type="InterPro" id="IPR036278">
    <property type="entry name" value="Sialidase_sf"/>
</dbReference>
<dbReference type="GO" id="GO:0016787">
    <property type="term" value="F:hydrolase activity"/>
    <property type="evidence" value="ECO:0007669"/>
    <property type="project" value="UniProtKB-KW"/>
</dbReference>
<dbReference type="InterPro" id="IPR052025">
    <property type="entry name" value="Xyloglucanase_GH74"/>
</dbReference>
<dbReference type="CDD" id="cd15482">
    <property type="entry name" value="Sialidase_non-viral"/>
    <property type="match status" value="2"/>
</dbReference>
<evidence type="ECO:0000256" key="1">
    <source>
        <dbReference type="ARBA" id="ARBA00022737"/>
    </source>
</evidence>
<keyword evidence="4" id="KW-0378">Hydrolase</keyword>
<sequence>MRKLLTGVLALCAPFLLSAQSTEDLQIDRLGQMEWRNIGPFRGGRSCAVTGVPNEPQHFYFGSTGGGVWETTDGGGSWENISDDFFGGSVGAIAVSSSDHNIIYVGMGEETVRGNVSSGDGIWKSTDAGQTWTFAGLPATKHIGRIRIHPTDPNTVFVAAMGDLYKDTQERGVYKSTDGGTTWKKVLFSDAGSGAVDIAFDPFNPRHLYATTWTIRRNPWSLSSGGAGSALWKSTDGGESWESISDNNGFAKQMLGIIGIAPSPAQRGRLYAMVEARDGGLFRSDDGGENWTKVNDDRNLRQRAWYYTRIYADPHLADRVYVMNVGFHVSNDGGNSFARKGTPHGDHHDLWIAPDDNNRLIVGDDGGAQVSYDAAENWSTYMNQPTAQFYRVTTDDHFPFRIYGAQQDNSTVRIAHRSTGWVISEDDWESTAGGESAHIAVKPDDNDVVVGGSYGGFLTRMNHRTEAMQTIHVWPLNPLGHGVEDMKYRFQWNFPVFYSPHDPNVLYAASQHLHRSTDGGRSWEVISPDLSTNDSAKQVSSGGPITKDNTGVEYYCTIFAAVESPAVKGLLWAGSDDGLIHVSRDNGENWENVTPSGMPEWMRINSIEVDPFNEGGLYVAGTRYQLGDYQPYLYYTSDYGQSWKRIDNGIDRGHFTRVVRADADREGLLYAGTENGLYLSVDNGKSWKAWQLNLPIVPITDLTLKDKHLIAATQGRSFWVLDDLSPLHQWSEDAQSNNFTVYTPNRSWLMEGGRAQPQRTVGQNPYPGVVIPYFLNKIDTGDAVYSVKIMDSDGVLVREYSSDAEKNENKWSPKEGAAQFQWDLTYEGAKRIPGMILWWSFLDGPTAIPDTYTFRFNMNGDSVDVQAVVEADPRWEANRDDLKAQFEFLLEIRDQMTLMHQTIEDIRTLRSQMDLVLQNIEDEELSASGESIKEELTSIEETFYQTKNRSAQDPLNYPIRLNNQWGHLGSLASMGLQRPTQPMYDVKAELRAQIDEQMEIYHRIIETDIPEFNRSLREAEVEYLHVD</sequence>
<name>A0A6N6RMK0_9FLAO</name>
<feature type="domain" description="Sortilin N-terminal" evidence="3">
    <location>
        <begin position="68"/>
        <end position="186"/>
    </location>
</feature>
<feature type="chain" id="PRO_5026716276" evidence="2">
    <location>
        <begin position="20"/>
        <end position="1027"/>
    </location>
</feature>
<dbReference type="Gene3D" id="2.130.10.10">
    <property type="entry name" value="YVTN repeat-like/Quinoprotein amine dehydrogenase"/>
    <property type="match status" value="4"/>
</dbReference>
<comment type="caution">
    <text evidence="4">The sequence shown here is derived from an EMBL/GenBank/DDBJ whole genome shotgun (WGS) entry which is preliminary data.</text>
</comment>
<dbReference type="Proteomes" id="UP000468650">
    <property type="component" value="Unassembled WGS sequence"/>
</dbReference>
<evidence type="ECO:0000256" key="2">
    <source>
        <dbReference type="SAM" id="SignalP"/>
    </source>
</evidence>
<feature type="signal peptide" evidence="2">
    <location>
        <begin position="1"/>
        <end position="19"/>
    </location>
</feature>
<dbReference type="AlphaFoldDB" id="A0A6N6RMK0"/>
<proteinExistence type="predicted"/>
<evidence type="ECO:0000313" key="4">
    <source>
        <dbReference type="EMBL" id="KAB2814793.1"/>
    </source>
</evidence>